<dbReference type="SUPFAM" id="SSF63411">
    <property type="entry name" value="LuxS/MPP-like metallohydrolase"/>
    <property type="match status" value="2"/>
</dbReference>
<keyword evidence="3" id="KW-0679">Respiratory chain</keyword>
<dbReference type="PANTHER" id="PTHR11851">
    <property type="entry name" value="METALLOPROTEASE"/>
    <property type="match status" value="1"/>
</dbReference>
<evidence type="ECO:0000256" key="9">
    <source>
        <dbReference type="ARBA" id="ARBA00038146"/>
    </source>
</evidence>
<dbReference type="Proteomes" id="UP000567179">
    <property type="component" value="Unassembled WGS sequence"/>
</dbReference>
<keyword evidence="5" id="KW-0809">Transit peptide</keyword>
<dbReference type="Pfam" id="PF00675">
    <property type="entry name" value="Peptidase_M16"/>
    <property type="match status" value="1"/>
</dbReference>
<accession>A0A8H5BV55</accession>
<dbReference type="AlphaFoldDB" id="A0A8H5BV55"/>
<evidence type="ECO:0000256" key="10">
    <source>
        <dbReference type="ARBA" id="ARBA00040751"/>
    </source>
</evidence>
<evidence type="ECO:0000256" key="3">
    <source>
        <dbReference type="ARBA" id="ARBA00022660"/>
    </source>
</evidence>
<comment type="subcellular location">
    <subcellularLocation>
        <location evidence="1">Mitochondrion inner membrane</location>
        <topology evidence="1">Peripheral membrane protein</topology>
        <orientation evidence="1">Matrix side</orientation>
    </subcellularLocation>
</comment>
<dbReference type="InterPro" id="IPR011249">
    <property type="entry name" value="Metalloenz_LuxS/M16"/>
</dbReference>
<feature type="domain" description="Peptidase M16 N-terminal" evidence="11">
    <location>
        <begin position="30"/>
        <end position="173"/>
    </location>
</feature>
<evidence type="ECO:0000256" key="2">
    <source>
        <dbReference type="ARBA" id="ARBA00022448"/>
    </source>
</evidence>
<evidence type="ECO:0000313" key="12">
    <source>
        <dbReference type="EMBL" id="KAF5329796.1"/>
    </source>
</evidence>
<evidence type="ECO:0000256" key="4">
    <source>
        <dbReference type="ARBA" id="ARBA00022792"/>
    </source>
</evidence>
<gene>
    <name evidence="12" type="ORF">D9619_009074</name>
</gene>
<keyword evidence="4" id="KW-0999">Mitochondrion inner membrane</keyword>
<dbReference type="FunFam" id="3.30.830.10:FF:000021">
    <property type="entry name" value="Cytochrome b-c1 complex subunit 2"/>
    <property type="match status" value="1"/>
</dbReference>
<dbReference type="InterPro" id="IPR011765">
    <property type="entry name" value="Pept_M16_N"/>
</dbReference>
<evidence type="ECO:0000259" key="11">
    <source>
        <dbReference type="Pfam" id="PF00675"/>
    </source>
</evidence>
<keyword evidence="8" id="KW-0472">Membrane</keyword>
<comment type="caution">
    <text evidence="12">The sequence shown here is derived from an EMBL/GenBank/DDBJ whole genome shotgun (WGS) entry which is preliminary data.</text>
</comment>
<dbReference type="GO" id="GO:0005743">
    <property type="term" value="C:mitochondrial inner membrane"/>
    <property type="evidence" value="ECO:0007669"/>
    <property type="project" value="UniProtKB-SubCell"/>
</dbReference>
<organism evidence="12 13">
    <name type="scientific">Psilocybe cf. subviscida</name>
    <dbReference type="NCBI Taxonomy" id="2480587"/>
    <lineage>
        <taxon>Eukaryota</taxon>
        <taxon>Fungi</taxon>
        <taxon>Dikarya</taxon>
        <taxon>Basidiomycota</taxon>
        <taxon>Agaricomycotina</taxon>
        <taxon>Agaricomycetes</taxon>
        <taxon>Agaricomycetidae</taxon>
        <taxon>Agaricales</taxon>
        <taxon>Agaricineae</taxon>
        <taxon>Strophariaceae</taxon>
        <taxon>Psilocybe</taxon>
    </lineage>
</organism>
<evidence type="ECO:0000256" key="1">
    <source>
        <dbReference type="ARBA" id="ARBA00004443"/>
    </source>
</evidence>
<evidence type="ECO:0000256" key="5">
    <source>
        <dbReference type="ARBA" id="ARBA00022946"/>
    </source>
</evidence>
<keyword evidence="7" id="KW-0496">Mitochondrion</keyword>
<dbReference type="GO" id="GO:0046872">
    <property type="term" value="F:metal ion binding"/>
    <property type="evidence" value="ECO:0007669"/>
    <property type="project" value="InterPro"/>
</dbReference>
<evidence type="ECO:0000256" key="8">
    <source>
        <dbReference type="ARBA" id="ARBA00023136"/>
    </source>
</evidence>
<protein>
    <recommendedName>
        <fullName evidence="10">Cytochrome b-c1 complex subunit 2, mitochondrial</fullName>
    </recommendedName>
</protein>
<keyword evidence="6" id="KW-0249">Electron transport</keyword>
<dbReference type="EMBL" id="JAACJJ010000002">
    <property type="protein sequence ID" value="KAF5329796.1"/>
    <property type="molecule type" value="Genomic_DNA"/>
</dbReference>
<evidence type="ECO:0000256" key="6">
    <source>
        <dbReference type="ARBA" id="ARBA00022982"/>
    </source>
</evidence>
<name>A0A8H5BV55_9AGAR</name>
<proteinExistence type="inferred from homology"/>
<evidence type="ECO:0000256" key="7">
    <source>
        <dbReference type="ARBA" id="ARBA00023128"/>
    </source>
</evidence>
<dbReference type="PANTHER" id="PTHR11851:SF209">
    <property type="entry name" value="CYTOCHROME B-C1 COMPLEX SUBUNIT 2, MITOCHONDRIAL"/>
    <property type="match status" value="1"/>
</dbReference>
<dbReference type="OrthoDB" id="6369905at2759"/>
<evidence type="ECO:0000313" key="13">
    <source>
        <dbReference type="Proteomes" id="UP000567179"/>
    </source>
</evidence>
<dbReference type="InterPro" id="IPR050361">
    <property type="entry name" value="MPP/UQCRC_Complex"/>
</dbReference>
<dbReference type="Gene3D" id="3.30.830.10">
    <property type="entry name" value="Metalloenzyme, LuxS/M16 peptidase-like"/>
    <property type="match status" value="2"/>
</dbReference>
<reference evidence="12 13" key="1">
    <citation type="journal article" date="2020" name="ISME J.">
        <title>Uncovering the hidden diversity of litter-decomposition mechanisms in mushroom-forming fungi.</title>
        <authorList>
            <person name="Floudas D."/>
            <person name="Bentzer J."/>
            <person name="Ahren D."/>
            <person name="Johansson T."/>
            <person name="Persson P."/>
            <person name="Tunlid A."/>
        </authorList>
    </citation>
    <scope>NUCLEOTIDE SEQUENCE [LARGE SCALE GENOMIC DNA]</scope>
    <source>
        <strain evidence="12 13">CBS 101986</strain>
    </source>
</reference>
<sequence>MLAARTSSVRSVQRIARSFATVVDSAGVKVAAVDNNQPTSSVTVFVKAGSRFQTKDGVANALKNFAFKSTTERSAIGTVRESELYGGVLYSTLGREHLALTAEFLRQDAPYFVDVLTSFVTSAKFTRHEFEEYVAPLVLAETEAVNHDPTARAIDAAHQLAFRNGLGASLFAPAHSDITEKDIKAFAESAFTKGNIAVVGTGIDQATLSNLVEKGFAKAKADAASSAPASKYFGGETRLDGHGGPQTVFIGFGTTGAPSSELAALAAHLSPAPAIKWSKGVSPLSNLPEGTSVQTVYLPYSDATLFGLIVQGSTTSSVKEAGKAAVAALQAAAKGIKEEELKAAISKAKFTAASAVDTREGLAAALGAKAFTGSEISLESTLSSLDGINVSAFSKAAASLISSKPTYVTIGDASLPFSDELGL</sequence>
<keyword evidence="13" id="KW-1185">Reference proteome</keyword>
<keyword evidence="2" id="KW-0813">Transport</keyword>
<comment type="similarity">
    <text evidence="9">Belongs to the peptidase M16 family. UQCRC2/QCR2 subfamily.</text>
</comment>